<feature type="region of interest" description="Disordered" evidence="1">
    <location>
        <begin position="253"/>
        <end position="274"/>
    </location>
</feature>
<dbReference type="EMBL" id="CP100595">
    <property type="protein sequence ID" value="UTJ06430.1"/>
    <property type="molecule type" value="Genomic_DNA"/>
</dbReference>
<keyword evidence="4" id="KW-1185">Reference proteome</keyword>
<protein>
    <submittedName>
        <fullName evidence="3">Rod shape-determining protein MreC</fullName>
    </submittedName>
</protein>
<evidence type="ECO:0000313" key="4">
    <source>
        <dbReference type="Proteomes" id="UP001060012"/>
    </source>
</evidence>
<evidence type="ECO:0000256" key="1">
    <source>
        <dbReference type="SAM" id="MobiDB-lite"/>
    </source>
</evidence>
<reference evidence="3" key="1">
    <citation type="submission" date="2022-07" db="EMBL/GenBank/DDBJ databases">
        <title>Arcobacter roscoffensis sp. nov., a marine bacterium isolated from coastal seawater collected from Roscoff, France.</title>
        <authorList>
            <person name="Pascual J."/>
            <person name="Lepeaux C."/>
            <person name="Methner A."/>
            <person name="Overmann J."/>
        </authorList>
    </citation>
    <scope>NUCLEOTIDE SEQUENCE</scope>
    <source>
        <strain evidence="3">ARW1-2F2</strain>
    </source>
</reference>
<name>A0ABY5E5H8_9BACT</name>
<gene>
    <name evidence="3" type="primary">mreC</name>
    <name evidence="3" type="ORF">NJU99_14430</name>
</gene>
<dbReference type="NCBIfam" id="NF010507">
    <property type="entry name" value="PRK13922.10-6"/>
    <property type="match status" value="1"/>
</dbReference>
<feature type="domain" description="Rod shape-determining protein MreC beta-barrel core" evidence="2">
    <location>
        <begin position="151"/>
        <end position="248"/>
    </location>
</feature>
<organism evidence="3 4">
    <name type="scientific">Arcobacter roscoffensis</name>
    <dbReference type="NCBI Taxonomy" id="2961520"/>
    <lineage>
        <taxon>Bacteria</taxon>
        <taxon>Pseudomonadati</taxon>
        <taxon>Campylobacterota</taxon>
        <taxon>Epsilonproteobacteria</taxon>
        <taxon>Campylobacterales</taxon>
        <taxon>Arcobacteraceae</taxon>
        <taxon>Arcobacter</taxon>
    </lineage>
</organism>
<evidence type="ECO:0000259" key="2">
    <source>
        <dbReference type="Pfam" id="PF04085"/>
    </source>
</evidence>
<dbReference type="Proteomes" id="UP001060012">
    <property type="component" value="Chromosome"/>
</dbReference>
<accession>A0ABY5E5H8</accession>
<evidence type="ECO:0000313" key="3">
    <source>
        <dbReference type="EMBL" id="UTJ06430.1"/>
    </source>
</evidence>
<proteinExistence type="predicted"/>
<dbReference type="RefSeq" id="WP_254576609.1">
    <property type="nucleotide sequence ID" value="NZ_CP100595.1"/>
</dbReference>
<feature type="compositionally biased region" description="Basic and acidic residues" evidence="1">
    <location>
        <begin position="254"/>
        <end position="274"/>
    </location>
</feature>
<dbReference type="InterPro" id="IPR007221">
    <property type="entry name" value="MreC"/>
</dbReference>
<sequence length="274" mass="31599">MRKFFFVVLFLVVGLSYLFEVDKLVARNFTFLNDIKLSYINSVIDISTTIEKYFDQITTIEELEKENEELKNYKALYLTTQKKLDGIDRFLTTNEQHQTRIDIKQTKVLSYINFNDFTKVWLDYEKKDDTILGLISQDYAAGIVVKEQGRAVALLNGNEKCSYAVFIGKTKTPGILTAKKDGSILIKFIPMWSELNVGDEIVTSGMDNIFVEGLKVGKVKDIQILPQMKTATVEMYANVLKKKYFYVYKQAAKTSDEKEKLNKEEKEEEETTSK</sequence>
<dbReference type="PANTHER" id="PTHR34138:SF1">
    <property type="entry name" value="CELL SHAPE-DETERMINING PROTEIN MREC"/>
    <property type="match status" value="1"/>
</dbReference>
<dbReference type="Gene3D" id="2.40.10.350">
    <property type="entry name" value="Rod shape-determining protein MreC, domain 2"/>
    <property type="match status" value="1"/>
</dbReference>
<dbReference type="PANTHER" id="PTHR34138">
    <property type="entry name" value="CELL SHAPE-DETERMINING PROTEIN MREC"/>
    <property type="match status" value="1"/>
</dbReference>
<dbReference type="InterPro" id="IPR055342">
    <property type="entry name" value="MreC_beta-barrel_core"/>
</dbReference>
<dbReference type="InterPro" id="IPR042175">
    <property type="entry name" value="Cell/Rod_MreC_2"/>
</dbReference>
<dbReference type="Pfam" id="PF04085">
    <property type="entry name" value="MreC"/>
    <property type="match status" value="1"/>
</dbReference>